<organism evidence="2 3">
    <name type="scientific">Laetiporus sulphureus 93-53</name>
    <dbReference type="NCBI Taxonomy" id="1314785"/>
    <lineage>
        <taxon>Eukaryota</taxon>
        <taxon>Fungi</taxon>
        <taxon>Dikarya</taxon>
        <taxon>Basidiomycota</taxon>
        <taxon>Agaricomycotina</taxon>
        <taxon>Agaricomycetes</taxon>
        <taxon>Polyporales</taxon>
        <taxon>Laetiporus</taxon>
    </lineage>
</organism>
<dbReference type="AlphaFoldDB" id="A0A165CW78"/>
<feature type="compositionally biased region" description="Polar residues" evidence="1">
    <location>
        <begin position="15"/>
        <end position="27"/>
    </location>
</feature>
<protein>
    <submittedName>
        <fullName evidence="2">Uncharacterized protein</fullName>
    </submittedName>
</protein>
<sequence>MSSTSLEVTPEDEVSTTSTNLRATSASIPYKRSSDGVSGSSRKRSKTHDSYLMEAVIAAEEVRKILPKAAKAMEVIKKELLFPKSDGTKISYPPGPKIRIRVDVPAHGGQPSTRLVIPIPRIWTVGQLINEIAHLRHMIEETFSLHLSDGSQLSPEYLMEDFIDIAGVLHVKNKLQEKSLAKNQNVLLLWQRAVDLALERKMDWNEAQRRFLDARLNTPDNIGEEKEMLFSSYNIRYAEFSDLYKKALDALSSPSEFAKPSVWPNEQRRKSRLLCLRPAGAKGLPLCTLHDIFRRFVLAIKEPFPELSVPAICAAASLCDQMGEPYQSEKDRLSALDDCISELFEKEYQLKPRSEALGGLVDRVMLWQGCLPICLREDKLESGSGNCDVYMQIARDYDLAIKKLRDKPDESVLRFLQLGAPMFLVCMLGPLLFVLGGFYDGQSVVVEPLSDPLFMLKDTTNSRQRNLANLLDALCKSMSQLRNLLRQMVSPTIYPASTPRIYGSCVLYATLEGVTEGSLTFQRQLSFEHHKHSFFAATLSLPERSKIQVLVKLVNEPYGEDVHRLLASHDLAPTLYGCARREGAPTAYVMEHLSPSWVTLFKFSHHEIAGSLGEAVRRSLDHLLKLLEDNSVVHGDLRSNNIMLQVDDQGKPVVLLNGSAKINVIDYDWSGTAGRARYPALRNPTIKDITWPGEPGGIIESEHDRKLVDSWWHRWLRHGSN</sequence>
<dbReference type="RefSeq" id="XP_040761302.1">
    <property type="nucleotide sequence ID" value="XM_040902075.1"/>
</dbReference>
<evidence type="ECO:0000313" key="3">
    <source>
        <dbReference type="Proteomes" id="UP000076871"/>
    </source>
</evidence>
<dbReference type="SUPFAM" id="SSF56112">
    <property type="entry name" value="Protein kinase-like (PK-like)"/>
    <property type="match status" value="1"/>
</dbReference>
<dbReference type="PROSITE" id="PS00109">
    <property type="entry name" value="PROTEIN_KINASE_TYR"/>
    <property type="match status" value="1"/>
</dbReference>
<dbReference type="InParanoid" id="A0A165CW78"/>
<feature type="region of interest" description="Disordered" evidence="1">
    <location>
        <begin position="1"/>
        <end position="45"/>
    </location>
</feature>
<dbReference type="InterPro" id="IPR008266">
    <property type="entry name" value="Tyr_kinase_AS"/>
</dbReference>
<dbReference type="OrthoDB" id="2803426at2759"/>
<reference evidence="2 3" key="1">
    <citation type="journal article" date="2016" name="Mol. Biol. Evol.">
        <title>Comparative Genomics of Early-Diverging Mushroom-Forming Fungi Provides Insights into the Origins of Lignocellulose Decay Capabilities.</title>
        <authorList>
            <person name="Nagy L.G."/>
            <person name="Riley R."/>
            <person name="Tritt A."/>
            <person name="Adam C."/>
            <person name="Daum C."/>
            <person name="Floudas D."/>
            <person name="Sun H."/>
            <person name="Yadav J.S."/>
            <person name="Pangilinan J."/>
            <person name="Larsson K.H."/>
            <person name="Matsuura K."/>
            <person name="Barry K."/>
            <person name="Labutti K."/>
            <person name="Kuo R."/>
            <person name="Ohm R.A."/>
            <person name="Bhattacharya S.S."/>
            <person name="Shirouzu T."/>
            <person name="Yoshinaga Y."/>
            <person name="Martin F.M."/>
            <person name="Grigoriev I.V."/>
            <person name="Hibbett D.S."/>
        </authorList>
    </citation>
    <scope>NUCLEOTIDE SEQUENCE [LARGE SCALE GENOMIC DNA]</scope>
    <source>
        <strain evidence="2 3">93-53</strain>
    </source>
</reference>
<gene>
    <name evidence="2" type="ORF">LAESUDRAFT_337341</name>
</gene>
<evidence type="ECO:0000256" key="1">
    <source>
        <dbReference type="SAM" id="MobiDB-lite"/>
    </source>
</evidence>
<dbReference type="InterPro" id="IPR011009">
    <property type="entry name" value="Kinase-like_dom_sf"/>
</dbReference>
<accession>A0A165CW78</accession>
<dbReference type="EMBL" id="KV427643">
    <property type="protein sequence ID" value="KZT03562.1"/>
    <property type="molecule type" value="Genomic_DNA"/>
</dbReference>
<proteinExistence type="predicted"/>
<evidence type="ECO:0000313" key="2">
    <source>
        <dbReference type="EMBL" id="KZT03562.1"/>
    </source>
</evidence>
<dbReference type="Proteomes" id="UP000076871">
    <property type="component" value="Unassembled WGS sequence"/>
</dbReference>
<dbReference type="GeneID" id="63819106"/>
<name>A0A165CW78_9APHY</name>
<dbReference type="GO" id="GO:0004672">
    <property type="term" value="F:protein kinase activity"/>
    <property type="evidence" value="ECO:0007669"/>
    <property type="project" value="InterPro"/>
</dbReference>
<keyword evidence="3" id="KW-1185">Reference proteome</keyword>